<dbReference type="PROSITE" id="PS51257">
    <property type="entry name" value="PROKAR_LIPOPROTEIN"/>
    <property type="match status" value="1"/>
</dbReference>
<comment type="subcellular location">
    <subcellularLocation>
        <location evidence="1">Cell envelope</location>
    </subcellularLocation>
</comment>
<dbReference type="Gene3D" id="2.60.40.4270">
    <property type="entry name" value="Listeria-Bacteroides repeat domain"/>
    <property type="match status" value="1"/>
</dbReference>
<evidence type="ECO:0000256" key="2">
    <source>
        <dbReference type="SAM" id="SignalP"/>
    </source>
</evidence>
<dbReference type="Pfam" id="PF18998">
    <property type="entry name" value="Flg_new_2"/>
    <property type="match status" value="1"/>
</dbReference>
<feature type="domain" description="Bacterial repeat" evidence="3">
    <location>
        <begin position="268"/>
        <end position="304"/>
    </location>
</feature>
<keyword evidence="2" id="KW-0732">Signal</keyword>
<protein>
    <submittedName>
        <fullName evidence="4">InlB B-repeat-containing protein</fullName>
    </submittedName>
</protein>
<evidence type="ECO:0000259" key="3">
    <source>
        <dbReference type="Pfam" id="PF18998"/>
    </source>
</evidence>
<dbReference type="InterPro" id="IPR013378">
    <property type="entry name" value="InlB-like_B-rpt"/>
</dbReference>
<dbReference type="InterPro" id="IPR042229">
    <property type="entry name" value="Listeria/Bacterioides_rpt_sf"/>
</dbReference>
<organism evidence="4 5">
    <name type="scientific">Lawsonibacter faecis</name>
    <dbReference type="NCBI Taxonomy" id="2763052"/>
    <lineage>
        <taxon>Bacteria</taxon>
        <taxon>Bacillati</taxon>
        <taxon>Bacillota</taxon>
        <taxon>Clostridia</taxon>
        <taxon>Eubacteriales</taxon>
        <taxon>Oscillospiraceae</taxon>
        <taxon>Lawsonibacter</taxon>
    </lineage>
</organism>
<accession>A0A8J6MDB1</accession>
<dbReference type="EMBL" id="JACOPQ010000011">
    <property type="protein sequence ID" value="MBC5738020.1"/>
    <property type="molecule type" value="Genomic_DNA"/>
</dbReference>
<feature type="chain" id="PRO_5035264679" evidence="2">
    <location>
        <begin position="22"/>
        <end position="312"/>
    </location>
</feature>
<dbReference type="RefSeq" id="WP_186919815.1">
    <property type="nucleotide sequence ID" value="NZ_JACOPQ010000011.1"/>
</dbReference>
<comment type="caution">
    <text evidence="4">The sequence shown here is derived from an EMBL/GenBank/DDBJ whole genome shotgun (WGS) entry which is preliminary data.</text>
</comment>
<feature type="signal peptide" evidence="2">
    <location>
        <begin position="1"/>
        <end position="21"/>
    </location>
</feature>
<keyword evidence="5" id="KW-1185">Reference proteome</keyword>
<dbReference type="InterPro" id="IPR044060">
    <property type="entry name" value="Bacterial_rp_domain"/>
</dbReference>
<sequence>MKRLSRILLTALAAVLTVSLAACGSGVKVAYVLPEGASGSAPASGSYEPYEQVVLPTAEATKDHAQQVGWQDAGGSYFANGSTLTVGTADITLTAVFQAKELIRSFCENPGTMDMTAMGKGLIGPTAAYTIFYADGTWTADAEGQASFSHFEGTWALSDGGELSMVLSEQDGVERNSDVEVTSDGKTFTYTLTHPGDRGGMKNHVNHISAYALITAYNAELGASVPVPEEPSFTVEFVSGKENAAGDTAPVSGRLGETVTMPECGFTRDGAEFTGWKADSVTYQPGDPFTVQGYDVTVTAQWSDDSQGGWGF</sequence>
<gene>
    <name evidence="4" type="ORF">H8S62_13490</name>
</gene>
<evidence type="ECO:0000313" key="5">
    <source>
        <dbReference type="Proteomes" id="UP000607645"/>
    </source>
</evidence>
<dbReference type="Proteomes" id="UP000607645">
    <property type="component" value="Unassembled WGS sequence"/>
</dbReference>
<proteinExistence type="predicted"/>
<dbReference type="GO" id="GO:0030313">
    <property type="term" value="C:cell envelope"/>
    <property type="evidence" value="ECO:0007669"/>
    <property type="project" value="UniProtKB-SubCell"/>
</dbReference>
<evidence type="ECO:0000256" key="1">
    <source>
        <dbReference type="ARBA" id="ARBA00004196"/>
    </source>
</evidence>
<dbReference type="AlphaFoldDB" id="A0A8J6MDB1"/>
<evidence type="ECO:0000313" key="4">
    <source>
        <dbReference type="EMBL" id="MBC5738020.1"/>
    </source>
</evidence>
<reference evidence="4" key="1">
    <citation type="submission" date="2020-08" db="EMBL/GenBank/DDBJ databases">
        <title>Genome public.</title>
        <authorList>
            <person name="Liu C."/>
            <person name="Sun Q."/>
        </authorList>
    </citation>
    <scope>NUCLEOTIDE SEQUENCE</scope>
    <source>
        <strain evidence="4">NSJ-52</strain>
    </source>
</reference>
<name>A0A8J6MDB1_9FIRM</name>
<dbReference type="NCBIfam" id="TIGR02543">
    <property type="entry name" value="List_Bact_rpt"/>
    <property type="match status" value="1"/>
</dbReference>